<evidence type="ECO:0000256" key="8">
    <source>
        <dbReference type="ARBA" id="ARBA00023163"/>
    </source>
</evidence>
<dbReference type="SMART" id="SM00448">
    <property type="entry name" value="REC"/>
    <property type="match status" value="1"/>
</dbReference>
<name>A0A1I5XFV0_9FIRM</name>
<feature type="domain" description="Response regulatory" evidence="12">
    <location>
        <begin position="8"/>
        <end position="125"/>
    </location>
</feature>
<dbReference type="EMBL" id="FOXO01000031">
    <property type="protein sequence ID" value="SFQ30537.1"/>
    <property type="molecule type" value="Genomic_DNA"/>
</dbReference>
<dbReference type="OrthoDB" id="9794370at2"/>
<dbReference type="InterPro" id="IPR011006">
    <property type="entry name" value="CheY-like_superfamily"/>
</dbReference>
<dbReference type="PROSITE" id="PS50110">
    <property type="entry name" value="RESPONSE_REGULATORY"/>
    <property type="match status" value="1"/>
</dbReference>
<evidence type="ECO:0000313" key="13">
    <source>
        <dbReference type="EMBL" id="SFQ30537.1"/>
    </source>
</evidence>
<dbReference type="InterPro" id="IPR020449">
    <property type="entry name" value="Tscrpt_reg_AraC-type_HTH"/>
</dbReference>
<evidence type="ECO:0000256" key="6">
    <source>
        <dbReference type="ARBA" id="ARBA00023015"/>
    </source>
</evidence>
<organism evidence="13 14">
    <name type="scientific">Butyrivibrio proteoclasticus</name>
    <dbReference type="NCBI Taxonomy" id="43305"/>
    <lineage>
        <taxon>Bacteria</taxon>
        <taxon>Bacillati</taxon>
        <taxon>Bacillota</taxon>
        <taxon>Clostridia</taxon>
        <taxon>Lachnospirales</taxon>
        <taxon>Lachnospiraceae</taxon>
        <taxon>Butyrivibrio</taxon>
    </lineage>
</organism>
<dbReference type="PANTHER" id="PTHR42713">
    <property type="entry name" value="HISTIDINE KINASE-RELATED"/>
    <property type="match status" value="1"/>
</dbReference>
<dbReference type="SUPFAM" id="SSF52172">
    <property type="entry name" value="CheY-like"/>
    <property type="match status" value="1"/>
</dbReference>
<protein>
    <recommendedName>
        <fullName evidence="2">Stage 0 sporulation protein A homolog</fullName>
    </recommendedName>
</protein>
<dbReference type="GO" id="GO:0003700">
    <property type="term" value="F:DNA-binding transcription factor activity"/>
    <property type="evidence" value="ECO:0007669"/>
    <property type="project" value="InterPro"/>
</dbReference>
<dbReference type="SUPFAM" id="SSF46689">
    <property type="entry name" value="Homeodomain-like"/>
    <property type="match status" value="2"/>
</dbReference>
<evidence type="ECO:0000256" key="5">
    <source>
        <dbReference type="ARBA" id="ARBA00023012"/>
    </source>
</evidence>
<keyword evidence="7" id="KW-0238">DNA-binding</keyword>
<keyword evidence="6" id="KW-0805">Transcription regulation</keyword>
<keyword evidence="5" id="KW-0902">Two-component regulatory system</keyword>
<dbReference type="RefSeq" id="WP_074891030.1">
    <property type="nucleotide sequence ID" value="NZ_FOXO01000031.1"/>
</dbReference>
<keyword evidence="14" id="KW-1185">Reference proteome</keyword>
<comment type="subcellular location">
    <subcellularLocation>
        <location evidence="1">Cytoplasm</location>
    </subcellularLocation>
</comment>
<dbReference type="GO" id="GO:0000160">
    <property type="term" value="P:phosphorelay signal transduction system"/>
    <property type="evidence" value="ECO:0007669"/>
    <property type="project" value="UniProtKB-KW"/>
</dbReference>
<reference evidence="14" key="1">
    <citation type="submission" date="2016-10" db="EMBL/GenBank/DDBJ databases">
        <authorList>
            <person name="Varghese N."/>
            <person name="Submissions S."/>
        </authorList>
    </citation>
    <scope>NUCLEOTIDE SEQUENCE [LARGE SCALE GENOMIC DNA]</scope>
    <source>
        <strain evidence="14">P18</strain>
    </source>
</reference>
<evidence type="ECO:0000313" key="14">
    <source>
        <dbReference type="Proteomes" id="UP000182624"/>
    </source>
</evidence>
<evidence type="ECO:0000259" key="11">
    <source>
        <dbReference type="PROSITE" id="PS01124"/>
    </source>
</evidence>
<feature type="modified residue" description="4-aspartylphosphate" evidence="10">
    <location>
        <position position="60"/>
    </location>
</feature>
<dbReference type="GO" id="GO:0005737">
    <property type="term" value="C:cytoplasm"/>
    <property type="evidence" value="ECO:0007669"/>
    <property type="project" value="UniProtKB-SubCell"/>
</dbReference>
<dbReference type="Gene3D" id="3.40.50.2300">
    <property type="match status" value="1"/>
</dbReference>
<dbReference type="Pfam" id="PF12833">
    <property type="entry name" value="HTH_18"/>
    <property type="match status" value="1"/>
</dbReference>
<dbReference type="AlphaFoldDB" id="A0A1I5XFV0"/>
<dbReference type="InterPro" id="IPR009057">
    <property type="entry name" value="Homeodomain-like_sf"/>
</dbReference>
<dbReference type="Proteomes" id="UP000182624">
    <property type="component" value="Unassembled WGS sequence"/>
</dbReference>
<evidence type="ECO:0000259" key="12">
    <source>
        <dbReference type="PROSITE" id="PS50110"/>
    </source>
</evidence>
<dbReference type="InterPro" id="IPR051552">
    <property type="entry name" value="HptR"/>
</dbReference>
<dbReference type="Gene3D" id="1.10.10.60">
    <property type="entry name" value="Homeodomain-like"/>
    <property type="match status" value="2"/>
</dbReference>
<dbReference type="InterPro" id="IPR001789">
    <property type="entry name" value="Sig_transdc_resp-reg_receiver"/>
</dbReference>
<gene>
    <name evidence="13" type="ORF">SAMN04487928_13129</name>
</gene>
<evidence type="ECO:0000256" key="1">
    <source>
        <dbReference type="ARBA" id="ARBA00004496"/>
    </source>
</evidence>
<dbReference type="PANTHER" id="PTHR42713:SF3">
    <property type="entry name" value="TRANSCRIPTIONAL REGULATORY PROTEIN HPTR"/>
    <property type="match status" value="1"/>
</dbReference>
<evidence type="ECO:0000256" key="3">
    <source>
        <dbReference type="ARBA" id="ARBA00022490"/>
    </source>
</evidence>
<dbReference type="GO" id="GO:0043565">
    <property type="term" value="F:sequence-specific DNA binding"/>
    <property type="evidence" value="ECO:0007669"/>
    <property type="project" value="InterPro"/>
</dbReference>
<feature type="domain" description="HTH araC/xylS-type" evidence="11">
    <location>
        <begin position="423"/>
        <end position="521"/>
    </location>
</feature>
<accession>A0A1I5XFV0</accession>
<dbReference type="PROSITE" id="PS01124">
    <property type="entry name" value="HTH_ARAC_FAMILY_2"/>
    <property type="match status" value="1"/>
</dbReference>
<evidence type="ECO:0000256" key="2">
    <source>
        <dbReference type="ARBA" id="ARBA00018672"/>
    </source>
</evidence>
<evidence type="ECO:0000256" key="9">
    <source>
        <dbReference type="ARBA" id="ARBA00024867"/>
    </source>
</evidence>
<keyword evidence="3" id="KW-0963">Cytoplasm</keyword>
<dbReference type="SMART" id="SM00342">
    <property type="entry name" value="HTH_ARAC"/>
    <property type="match status" value="1"/>
</dbReference>
<dbReference type="Pfam" id="PF00072">
    <property type="entry name" value="Response_reg"/>
    <property type="match status" value="1"/>
</dbReference>
<dbReference type="PRINTS" id="PR00032">
    <property type="entry name" value="HTHARAC"/>
</dbReference>
<dbReference type="InterPro" id="IPR018060">
    <property type="entry name" value="HTH_AraC"/>
</dbReference>
<dbReference type="InterPro" id="IPR018062">
    <property type="entry name" value="HTH_AraC-typ_CS"/>
</dbReference>
<dbReference type="PROSITE" id="PS00041">
    <property type="entry name" value="HTH_ARAC_FAMILY_1"/>
    <property type="match status" value="1"/>
</dbReference>
<dbReference type="CDD" id="cd17536">
    <property type="entry name" value="REC_YesN-like"/>
    <property type="match status" value="1"/>
</dbReference>
<keyword evidence="8" id="KW-0804">Transcription</keyword>
<evidence type="ECO:0000256" key="7">
    <source>
        <dbReference type="ARBA" id="ARBA00023125"/>
    </source>
</evidence>
<evidence type="ECO:0000256" key="10">
    <source>
        <dbReference type="PROSITE-ProRule" id="PRU00169"/>
    </source>
</evidence>
<keyword evidence="4 10" id="KW-0597">Phosphoprotein</keyword>
<evidence type="ECO:0000256" key="4">
    <source>
        <dbReference type="ARBA" id="ARBA00022553"/>
    </source>
</evidence>
<proteinExistence type="predicted"/>
<comment type="function">
    <text evidence="9">May play the central regulatory role in sporulation. It may be an element of the effector pathway responsible for the activation of sporulation genes in response to nutritional stress. Spo0A may act in concert with spo0H (a sigma factor) to control the expression of some genes that are critical to the sporulation process.</text>
</comment>
<sequence>MEDYKTITAILVDDEQSVLNGLQEVIDFDRYQIKLIGTAMDGVEALKLLLEWQPDFAIVDINMPGMSGLDIIREARANKIRTDFIILSGFGEFSYAQEAISHGAKAYLLKPVNAEELNNQIGQICLEHSRHSQMPINQKYTQHLIDNNFNRLIDGKYTDSSAISSFLQSLDLSIGMGNCYVMVIQTNIELTEPEKMLHKLNETFSNTKHVFWQIDSIKLGAIFNITEETSFRIAMKIVEVMSEFCPGTTIGIGDIVNQLTNASYSYGRAMTALSYKLFDSASRVFPSDIICTTPPTLRLQEIDCLPLVQFIVKRDKDSIRNFCKDFFNSLLYVKMPPPNYVFSMCYALFAQIQKEFSNFLQENITDFAGSQELYQCTNTDQIIDWLSNTFCKLSDMVDAIYGYSNPQSEKRVDISSVEDDIIVASQKYIKDNIAKRIKLEDIARNVHLSPSYFATYFKEKTGANLRDFLLQTKMEYAAAALRSDNQTVMEVADSLGYSDYRSFSRAFKNIYGCTPSDFQSK</sequence>